<dbReference type="InterPro" id="IPR011008">
    <property type="entry name" value="Dimeric_a/b-barrel"/>
</dbReference>
<evidence type="ECO:0000256" key="2">
    <source>
        <dbReference type="ARBA" id="ARBA00023125"/>
    </source>
</evidence>
<dbReference type="InterPro" id="IPR036388">
    <property type="entry name" value="WH-like_DNA-bd_sf"/>
</dbReference>
<keyword evidence="2" id="KW-0238">DNA-binding</keyword>
<dbReference type="Pfam" id="PF01037">
    <property type="entry name" value="AsnC_trans_reg"/>
    <property type="match status" value="1"/>
</dbReference>
<evidence type="ECO:0000313" key="5">
    <source>
        <dbReference type="EMBL" id="CDN54206.1"/>
    </source>
</evidence>
<dbReference type="HOGENOM" id="CLU_091233_0_0_5"/>
<evidence type="ECO:0000256" key="3">
    <source>
        <dbReference type="ARBA" id="ARBA00023163"/>
    </source>
</evidence>
<evidence type="ECO:0000259" key="4">
    <source>
        <dbReference type="PROSITE" id="PS50956"/>
    </source>
</evidence>
<dbReference type="GO" id="GO:0006355">
    <property type="term" value="P:regulation of DNA-templated transcription"/>
    <property type="evidence" value="ECO:0007669"/>
    <property type="project" value="UniProtKB-ARBA"/>
</dbReference>
<dbReference type="GO" id="GO:0005829">
    <property type="term" value="C:cytosol"/>
    <property type="evidence" value="ECO:0007669"/>
    <property type="project" value="TreeGrafter"/>
</dbReference>
<dbReference type="PANTHER" id="PTHR30154:SF34">
    <property type="entry name" value="TRANSCRIPTIONAL REGULATOR AZLB"/>
    <property type="match status" value="1"/>
</dbReference>
<evidence type="ECO:0000256" key="1">
    <source>
        <dbReference type="ARBA" id="ARBA00023015"/>
    </source>
</evidence>
<dbReference type="Pfam" id="PF13412">
    <property type="entry name" value="HTH_24"/>
    <property type="match status" value="1"/>
</dbReference>
<dbReference type="PROSITE" id="PS50956">
    <property type="entry name" value="HTH_ASNC_2"/>
    <property type="match status" value="1"/>
</dbReference>
<dbReference type="AlphaFoldDB" id="A0A068T818"/>
<dbReference type="GO" id="GO:0043200">
    <property type="term" value="P:response to amino acid"/>
    <property type="evidence" value="ECO:0007669"/>
    <property type="project" value="TreeGrafter"/>
</dbReference>
<keyword evidence="3" id="KW-0804">Transcription</keyword>
<dbReference type="Gene3D" id="3.30.70.920">
    <property type="match status" value="1"/>
</dbReference>
<gene>
    <name evidence="5" type="ORF">RG1141_CH18660</name>
</gene>
<dbReference type="Proteomes" id="UP000028186">
    <property type="component" value="Chromosome I"/>
</dbReference>
<dbReference type="InterPro" id="IPR019885">
    <property type="entry name" value="Tscrpt_reg_HTH_AsnC-type_CS"/>
</dbReference>
<evidence type="ECO:0000313" key="6">
    <source>
        <dbReference type="Proteomes" id="UP000028186"/>
    </source>
</evidence>
<dbReference type="PRINTS" id="PR00033">
    <property type="entry name" value="HTHASNC"/>
</dbReference>
<dbReference type="EMBL" id="HG938355">
    <property type="protein sequence ID" value="CDN54206.1"/>
    <property type="molecule type" value="Genomic_DNA"/>
</dbReference>
<name>A0A068T818_NEOGA</name>
<keyword evidence="1" id="KW-0805">Transcription regulation</keyword>
<dbReference type="PROSITE" id="PS00519">
    <property type="entry name" value="HTH_ASNC_1"/>
    <property type="match status" value="1"/>
</dbReference>
<reference evidence="6" key="1">
    <citation type="journal article" date="2014" name="BMC Genomics">
        <title>Genome sequencing of two Neorhizobium galegae strains reveals a noeT gene responsible for the unusual acetylation of the nodulation factors.</title>
        <authorList>
            <person name="Osterman J."/>
            <person name="Marsh J."/>
            <person name="Laine P.K."/>
            <person name="Zeng Z."/>
            <person name="Alatalo E."/>
            <person name="Sullivan J.T."/>
            <person name="Young J.P."/>
            <person name="Thomas-Oates J."/>
            <person name="Paulin L."/>
            <person name="Lindstrom K."/>
        </authorList>
    </citation>
    <scope>NUCLEOTIDE SEQUENCE [LARGE SCALE GENOMIC DNA]</scope>
    <source>
        <strain evidence="6">HAMBI 1141</strain>
    </source>
</reference>
<dbReference type="PANTHER" id="PTHR30154">
    <property type="entry name" value="LEUCINE-RESPONSIVE REGULATORY PROTEIN"/>
    <property type="match status" value="1"/>
</dbReference>
<sequence length="175" mass="19342">MANDIEPADIRILEALQEDGRLTNQALADKVGLSTSPSWRRVRHLEETGVIHGYKAVLNRKAIGLGVLAFIRVKIDSHSEEEAEAFAAEVIGLDEVVACYSIAGDADFLLQVVSPDLDAYADFAMSTLRRLPRIKEMQTTFVLKEIKAFDGLPLRFADKRTQETNGFAGRVAHSE</sequence>
<dbReference type="Gene3D" id="1.10.10.10">
    <property type="entry name" value="Winged helix-like DNA-binding domain superfamily/Winged helix DNA-binding domain"/>
    <property type="match status" value="1"/>
</dbReference>
<dbReference type="InterPro" id="IPR036390">
    <property type="entry name" value="WH_DNA-bd_sf"/>
</dbReference>
<dbReference type="eggNOG" id="COG1522">
    <property type="taxonomic scope" value="Bacteria"/>
</dbReference>
<dbReference type="InterPro" id="IPR019888">
    <property type="entry name" value="Tscrpt_reg_AsnC-like"/>
</dbReference>
<dbReference type="InterPro" id="IPR000485">
    <property type="entry name" value="AsnC-type_HTH_dom"/>
</dbReference>
<dbReference type="KEGG" id="ngl:RG1141_CH18660"/>
<dbReference type="PATRIC" id="fig|1028801.3.peg.1894"/>
<dbReference type="SUPFAM" id="SSF54909">
    <property type="entry name" value="Dimeric alpha+beta barrel"/>
    <property type="match status" value="1"/>
</dbReference>
<dbReference type="SUPFAM" id="SSF46785">
    <property type="entry name" value="Winged helix' DNA-binding domain"/>
    <property type="match status" value="1"/>
</dbReference>
<accession>A0A068T818</accession>
<proteinExistence type="predicted"/>
<organism evidence="5 6">
    <name type="scientific">Neorhizobium galegae bv. officinalis bv. officinalis str. HAMBI 1141</name>
    <dbReference type="NCBI Taxonomy" id="1028801"/>
    <lineage>
        <taxon>Bacteria</taxon>
        <taxon>Pseudomonadati</taxon>
        <taxon>Pseudomonadota</taxon>
        <taxon>Alphaproteobacteria</taxon>
        <taxon>Hyphomicrobiales</taxon>
        <taxon>Rhizobiaceae</taxon>
        <taxon>Rhizobium/Agrobacterium group</taxon>
        <taxon>Neorhizobium</taxon>
    </lineage>
</organism>
<dbReference type="CDD" id="cd00090">
    <property type="entry name" value="HTH_ARSR"/>
    <property type="match status" value="1"/>
</dbReference>
<dbReference type="InterPro" id="IPR011991">
    <property type="entry name" value="ArsR-like_HTH"/>
</dbReference>
<protein>
    <submittedName>
        <fullName evidence="5">Transcriptional regulator, AsnC family</fullName>
    </submittedName>
</protein>
<dbReference type="GO" id="GO:0043565">
    <property type="term" value="F:sequence-specific DNA binding"/>
    <property type="evidence" value="ECO:0007669"/>
    <property type="project" value="InterPro"/>
</dbReference>
<feature type="domain" description="HTH asnC-type" evidence="4">
    <location>
        <begin position="5"/>
        <end position="66"/>
    </location>
</feature>
<dbReference type="SMART" id="SM00344">
    <property type="entry name" value="HTH_ASNC"/>
    <property type="match status" value="1"/>
</dbReference>
<dbReference type="RefSeq" id="WP_051899720.1">
    <property type="nucleotide sequence ID" value="NZ_HG938355.1"/>
</dbReference>
<dbReference type="InterPro" id="IPR019887">
    <property type="entry name" value="Tscrpt_reg_AsnC/Lrp_C"/>
</dbReference>